<proteinExistence type="predicted"/>
<organism evidence="1 2">
    <name type="scientific">Paraburkholderia pallida</name>
    <dbReference type="NCBI Taxonomy" id="2547399"/>
    <lineage>
        <taxon>Bacteria</taxon>
        <taxon>Pseudomonadati</taxon>
        <taxon>Pseudomonadota</taxon>
        <taxon>Betaproteobacteria</taxon>
        <taxon>Burkholderiales</taxon>
        <taxon>Burkholderiaceae</taxon>
        <taxon>Paraburkholderia</taxon>
    </lineage>
</organism>
<keyword evidence="2" id="KW-1185">Reference proteome</keyword>
<dbReference type="AlphaFoldDB" id="A0A4P7D8C7"/>
<dbReference type="OrthoDB" id="9105243at2"/>
<gene>
    <name evidence="1" type="ORF">E1956_38520</name>
</gene>
<dbReference type="RefSeq" id="WP_134758580.1">
    <property type="nucleotide sequence ID" value="NZ_CP038151.1"/>
</dbReference>
<name>A0A4P7D8C7_9BURK</name>
<reference evidence="1 2" key="1">
    <citation type="submission" date="2019-03" db="EMBL/GenBank/DDBJ databases">
        <title>Paraburkholderia sp. 7MH5, isolated from subtropical forest soil.</title>
        <authorList>
            <person name="Gao Z.-H."/>
            <person name="Qiu L.-H."/>
        </authorList>
    </citation>
    <scope>NUCLEOTIDE SEQUENCE [LARGE SCALE GENOMIC DNA]</scope>
    <source>
        <strain evidence="1 2">7MH5</strain>
    </source>
</reference>
<evidence type="ECO:0000313" key="2">
    <source>
        <dbReference type="Proteomes" id="UP000295727"/>
    </source>
</evidence>
<dbReference type="EMBL" id="CP038151">
    <property type="protein sequence ID" value="QBR03074.1"/>
    <property type="molecule type" value="Genomic_DNA"/>
</dbReference>
<sequence>MKPEQRYQLNVCRGDLRHVRECFREWKGEPLVYRQNQLMFEGRDEVRPLSLNIYENAERARKALQNACSPQDTYALAAEVNDGESDRWIVMAAYSE</sequence>
<protein>
    <submittedName>
        <fullName evidence="1">Uncharacterized protein</fullName>
    </submittedName>
</protein>
<accession>A0A4P7D8C7</accession>
<dbReference type="KEGG" id="ppai:E1956_38520"/>
<dbReference type="Proteomes" id="UP000295727">
    <property type="component" value="Chromosome 4"/>
</dbReference>
<evidence type="ECO:0000313" key="1">
    <source>
        <dbReference type="EMBL" id="QBR03074.1"/>
    </source>
</evidence>